<dbReference type="PROSITE" id="PS50035">
    <property type="entry name" value="PLD"/>
    <property type="match status" value="1"/>
</dbReference>
<organism evidence="2">
    <name type="scientific">uncultured Chloroflexia bacterium</name>
    <dbReference type="NCBI Taxonomy" id="1672391"/>
    <lineage>
        <taxon>Bacteria</taxon>
        <taxon>Bacillati</taxon>
        <taxon>Chloroflexota</taxon>
        <taxon>Chloroflexia</taxon>
        <taxon>environmental samples</taxon>
    </lineage>
</organism>
<protein>
    <recommendedName>
        <fullName evidence="1">PLD phosphodiesterase domain-containing protein</fullName>
    </recommendedName>
</protein>
<dbReference type="EMBL" id="CADCTR010000128">
    <property type="protein sequence ID" value="CAA9219753.1"/>
    <property type="molecule type" value="Genomic_DNA"/>
</dbReference>
<sequence length="630" mass="70860">GLGVVRASFDGYERSSFEELIAGYSSLRVLTYSNSVSIINRAAAAVEKLEIVFGREDIVGKMGQYAHFQLLLLDELVDEIKGKDHIKRKIAAGDMSLYVVKDIVSHEKLFLLEGEAGTRVITGSANFSEKGFSGSQNESYVLFDNDPAAWDYFTDKYEKIKSRSSMPITKKALLAERADATDLPVFSLGEPDGPGPIVVVPEKPQATSIVHKLLKTPKSFMGLSEVIRSNRGEAKIDKPTASRAVKYVKSNSRSEESNPEEYLTVDRDTGRVTLSGRVLDLDVPKEDVASDVDLFVEYFGGFDLFKGDTERLTRDYFTFMSWFYASPFVCDMRNAALAREEYVLDYPAFGILYGRSNCGKSELILTLLTSMFQKEGFLPNDLFTKTRVTGLMQENIRYPLVFDDLDRTRFANHAVALIKDDYVGLGDYPITVLSMNADKDTFEPEVRKRCLIVYTGASLPDHTGESRNLARNVKRIKGRLGNALYREYLKRALGRLREETPTDVLHFSSEILHEVFAEHRSESLPDWCRATNMDEYGQGKHDKVKDELTKLARYYPAAWSRTQDKIVLKLDDVHSARKLLKDMPNYLVDSASRGDAIIFDAEELEGFLGSSVIPKGNALRSVARLLRRGN</sequence>
<evidence type="ECO:0000313" key="2">
    <source>
        <dbReference type="EMBL" id="CAA9219753.1"/>
    </source>
</evidence>
<dbReference type="AlphaFoldDB" id="A0A6J4HE21"/>
<dbReference type="InterPro" id="IPR001736">
    <property type="entry name" value="PLipase_D/transphosphatidylase"/>
</dbReference>
<evidence type="ECO:0000259" key="1">
    <source>
        <dbReference type="PROSITE" id="PS50035"/>
    </source>
</evidence>
<dbReference type="GO" id="GO:0006793">
    <property type="term" value="P:phosphorus metabolic process"/>
    <property type="evidence" value="ECO:0007669"/>
    <property type="project" value="UniProtKB-ARBA"/>
</dbReference>
<accession>A0A6J4HE21</accession>
<feature type="domain" description="PLD phosphodiesterase" evidence="1">
    <location>
        <begin position="101"/>
        <end position="131"/>
    </location>
</feature>
<proteinExistence type="predicted"/>
<feature type="non-terminal residue" evidence="2">
    <location>
        <position position="1"/>
    </location>
</feature>
<name>A0A6J4HE21_9CHLR</name>
<reference evidence="2" key="1">
    <citation type="submission" date="2020-02" db="EMBL/GenBank/DDBJ databases">
        <authorList>
            <person name="Meier V. D."/>
        </authorList>
    </citation>
    <scope>NUCLEOTIDE SEQUENCE</scope>
    <source>
        <strain evidence="2">AVDCRST_MAG93</strain>
    </source>
</reference>
<dbReference type="GO" id="GO:0003824">
    <property type="term" value="F:catalytic activity"/>
    <property type="evidence" value="ECO:0007669"/>
    <property type="project" value="InterPro"/>
</dbReference>
<dbReference type="Gene3D" id="3.30.870.10">
    <property type="entry name" value="Endonuclease Chain A"/>
    <property type="match status" value="1"/>
</dbReference>
<gene>
    <name evidence="2" type="ORF">AVDCRST_MAG93-391</name>
</gene>